<keyword evidence="2" id="KW-0004">4Fe-4S</keyword>
<evidence type="ECO:0000259" key="8">
    <source>
        <dbReference type="PROSITE" id="PS51379"/>
    </source>
</evidence>
<keyword evidence="7" id="KW-1133">Transmembrane helix</keyword>
<dbReference type="Gene3D" id="3.30.70.20">
    <property type="match status" value="1"/>
</dbReference>
<gene>
    <name evidence="9" type="ORF">HY912_05070</name>
</gene>
<dbReference type="GO" id="GO:0005886">
    <property type="term" value="C:plasma membrane"/>
    <property type="evidence" value="ECO:0007669"/>
    <property type="project" value="TreeGrafter"/>
</dbReference>
<sequence length="233" mass="26600">MPPERATKRNQAEGFVSARNKLSWVTTIVFIAILTIGWISPWFGYFVPLCMAGAILPAFLWGRRWCDWWCPRGSFLNQCLDALSRKKSIPIFVRRLPFRLFMMGIMMTIFSVRIYQLWPDPVKIGGFFIMFLTITTVAGVFVGIAFKPRSWCVFCPVGTMAKWAGVNRYPLRITEECTECKLCERVCPLGIAPHSFKNSGIVEDWDCLKCKLCVAKCPRQCLHVGDEDLPRAA</sequence>
<keyword evidence="1" id="KW-0813">Transport</keyword>
<dbReference type="PANTHER" id="PTHR30176:SF3">
    <property type="entry name" value="FERREDOXIN-TYPE PROTEIN NAPH"/>
    <property type="match status" value="1"/>
</dbReference>
<evidence type="ECO:0000313" key="9">
    <source>
        <dbReference type="EMBL" id="MBI5248846.1"/>
    </source>
</evidence>
<dbReference type="Pfam" id="PF12801">
    <property type="entry name" value="Fer4_5"/>
    <property type="match status" value="2"/>
</dbReference>
<dbReference type="PROSITE" id="PS00198">
    <property type="entry name" value="4FE4S_FER_1"/>
    <property type="match status" value="2"/>
</dbReference>
<evidence type="ECO:0000256" key="6">
    <source>
        <dbReference type="ARBA" id="ARBA00023014"/>
    </source>
</evidence>
<keyword evidence="3" id="KW-0479">Metal-binding</keyword>
<dbReference type="GO" id="GO:0051539">
    <property type="term" value="F:4 iron, 4 sulfur cluster binding"/>
    <property type="evidence" value="ECO:0007669"/>
    <property type="project" value="UniProtKB-KW"/>
</dbReference>
<feature type="transmembrane region" description="Helical" evidence="7">
    <location>
        <begin position="21"/>
        <end position="39"/>
    </location>
</feature>
<keyword evidence="7" id="KW-0472">Membrane</keyword>
<reference evidence="9" key="1">
    <citation type="submission" date="2020-07" db="EMBL/GenBank/DDBJ databases">
        <title>Huge and variable diversity of episymbiotic CPR bacteria and DPANN archaea in groundwater ecosystems.</title>
        <authorList>
            <person name="He C.Y."/>
            <person name="Keren R."/>
            <person name="Whittaker M."/>
            <person name="Farag I.F."/>
            <person name="Doudna J."/>
            <person name="Cate J.H.D."/>
            <person name="Banfield J.F."/>
        </authorList>
    </citation>
    <scope>NUCLEOTIDE SEQUENCE</scope>
    <source>
        <strain evidence="9">NC_groundwater_1664_Pr3_B-0.1um_52_9</strain>
    </source>
</reference>
<proteinExistence type="predicted"/>
<feature type="transmembrane region" description="Helical" evidence="7">
    <location>
        <begin position="96"/>
        <end position="118"/>
    </location>
</feature>
<dbReference type="SUPFAM" id="SSF54862">
    <property type="entry name" value="4Fe-4S ferredoxins"/>
    <property type="match status" value="1"/>
</dbReference>
<dbReference type="EMBL" id="JACRDE010000148">
    <property type="protein sequence ID" value="MBI5248846.1"/>
    <property type="molecule type" value="Genomic_DNA"/>
</dbReference>
<dbReference type="Pfam" id="PF13237">
    <property type="entry name" value="Fer4_10"/>
    <property type="match status" value="1"/>
</dbReference>
<name>A0A9D6V2M2_9BACT</name>
<evidence type="ECO:0000256" key="5">
    <source>
        <dbReference type="ARBA" id="ARBA00023004"/>
    </source>
</evidence>
<dbReference type="InterPro" id="IPR051684">
    <property type="entry name" value="Electron_Trans/Redox"/>
</dbReference>
<dbReference type="PROSITE" id="PS51379">
    <property type="entry name" value="4FE4S_FER_2"/>
    <property type="match status" value="2"/>
</dbReference>
<dbReference type="AlphaFoldDB" id="A0A9D6V2M2"/>
<dbReference type="InterPro" id="IPR017900">
    <property type="entry name" value="4Fe4S_Fe_S_CS"/>
</dbReference>
<feature type="transmembrane region" description="Helical" evidence="7">
    <location>
        <begin position="124"/>
        <end position="146"/>
    </location>
</feature>
<comment type="caution">
    <text evidence="9">The sequence shown here is derived from an EMBL/GenBank/DDBJ whole genome shotgun (WGS) entry which is preliminary data.</text>
</comment>
<keyword evidence="4" id="KW-0249">Electron transport</keyword>
<keyword evidence="5" id="KW-0408">Iron</keyword>
<evidence type="ECO:0000256" key="2">
    <source>
        <dbReference type="ARBA" id="ARBA00022485"/>
    </source>
</evidence>
<evidence type="ECO:0000313" key="10">
    <source>
        <dbReference type="Proteomes" id="UP000807825"/>
    </source>
</evidence>
<feature type="transmembrane region" description="Helical" evidence="7">
    <location>
        <begin position="45"/>
        <end position="62"/>
    </location>
</feature>
<accession>A0A9D6V2M2</accession>
<dbReference type="GO" id="GO:0046872">
    <property type="term" value="F:metal ion binding"/>
    <property type="evidence" value="ECO:0007669"/>
    <property type="project" value="UniProtKB-KW"/>
</dbReference>
<dbReference type="Proteomes" id="UP000807825">
    <property type="component" value="Unassembled WGS sequence"/>
</dbReference>
<dbReference type="InterPro" id="IPR017896">
    <property type="entry name" value="4Fe4S_Fe-S-bd"/>
</dbReference>
<keyword evidence="7" id="KW-0812">Transmembrane</keyword>
<protein>
    <submittedName>
        <fullName evidence="9">4Fe-4S binding protein</fullName>
    </submittedName>
</protein>
<organism evidence="9 10">
    <name type="scientific">Desulfomonile tiedjei</name>
    <dbReference type="NCBI Taxonomy" id="2358"/>
    <lineage>
        <taxon>Bacteria</taxon>
        <taxon>Pseudomonadati</taxon>
        <taxon>Thermodesulfobacteriota</taxon>
        <taxon>Desulfomonilia</taxon>
        <taxon>Desulfomonilales</taxon>
        <taxon>Desulfomonilaceae</taxon>
        <taxon>Desulfomonile</taxon>
    </lineage>
</organism>
<dbReference type="PANTHER" id="PTHR30176">
    <property type="entry name" value="FERREDOXIN-TYPE PROTEIN NAPH"/>
    <property type="match status" value="1"/>
</dbReference>
<evidence type="ECO:0000256" key="7">
    <source>
        <dbReference type="SAM" id="Phobius"/>
    </source>
</evidence>
<feature type="domain" description="4Fe-4S ferredoxin-type" evidence="8">
    <location>
        <begin position="168"/>
        <end position="191"/>
    </location>
</feature>
<evidence type="ECO:0000256" key="4">
    <source>
        <dbReference type="ARBA" id="ARBA00022982"/>
    </source>
</evidence>
<feature type="domain" description="4Fe-4S ferredoxin-type" evidence="8">
    <location>
        <begin position="197"/>
        <end position="227"/>
    </location>
</feature>
<evidence type="ECO:0000256" key="3">
    <source>
        <dbReference type="ARBA" id="ARBA00022723"/>
    </source>
</evidence>
<evidence type="ECO:0000256" key="1">
    <source>
        <dbReference type="ARBA" id="ARBA00022448"/>
    </source>
</evidence>
<keyword evidence="6" id="KW-0411">Iron-sulfur</keyword>